<protein>
    <recommendedName>
        <fullName evidence="4">Mobilization protein</fullName>
    </recommendedName>
</protein>
<evidence type="ECO:0000313" key="3">
    <source>
        <dbReference type="Proteomes" id="UP001595528"/>
    </source>
</evidence>
<evidence type="ECO:0000313" key="2">
    <source>
        <dbReference type="EMBL" id="MFC3228798.1"/>
    </source>
</evidence>
<keyword evidence="1" id="KW-0472">Membrane</keyword>
<name>A0ABV7L2E9_9PROT</name>
<dbReference type="RefSeq" id="WP_379902254.1">
    <property type="nucleotide sequence ID" value="NZ_JBHRTR010000028.1"/>
</dbReference>
<reference evidence="3" key="1">
    <citation type="journal article" date="2019" name="Int. J. Syst. Evol. Microbiol.">
        <title>The Global Catalogue of Microorganisms (GCM) 10K type strain sequencing project: providing services to taxonomists for standard genome sequencing and annotation.</title>
        <authorList>
            <consortium name="The Broad Institute Genomics Platform"/>
            <consortium name="The Broad Institute Genome Sequencing Center for Infectious Disease"/>
            <person name="Wu L."/>
            <person name="Ma J."/>
        </authorList>
    </citation>
    <scope>NUCLEOTIDE SEQUENCE [LARGE SCALE GENOMIC DNA]</scope>
    <source>
        <strain evidence="3">KCTC 42964</strain>
    </source>
</reference>
<evidence type="ECO:0000256" key="1">
    <source>
        <dbReference type="SAM" id="Phobius"/>
    </source>
</evidence>
<keyword evidence="3" id="KW-1185">Reference proteome</keyword>
<dbReference type="EMBL" id="JBHRTR010000028">
    <property type="protein sequence ID" value="MFC3228798.1"/>
    <property type="molecule type" value="Genomic_DNA"/>
</dbReference>
<dbReference type="Proteomes" id="UP001595528">
    <property type="component" value="Unassembled WGS sequence"/>
</dbReference>
<comment type="caution">
    <text evidence="2">The sequence shown here is derived from an EMBL/GenBank/DDBJ whole genome shotgun (WGS) entry which is preliminary data.</text>
</comment>
<keyword evidence="1" id="KW-0812">Transmembrane</keyword>
<feature type="transmembrane region" description="Helical" evidence="1">
    <location>
        <begin position="43"/>
        <end position="65"/>
    </location>
</feature>
<accession>A0ABV7L2E9</accession>
<proteinExistence type="predicted"/>
<gene>
    <name evidence="2" type="ORF">ACFOGJ_16255</name>
</gene>
<organism evidence="2 3">
    <name type="scientific">Marinibaculum pumilum</name>
    <dbReference type="NCBI Taxonomy" id="1766165"/>
    <lineage>
        <taxon>Bacteria</taxon>
        <taxon>Pseudomonadati</taxon>
        <taxon>Pseudomonadota</taxon>
        <taxon>Alphaproteobacteria</taxon>
        <taxon>Rhodospirillales</taxon>
        <taxon>Rhodospirillaceae</taxon>
        <taxon>Marinibaculum</taxon>
    </lineage>
</organism>
<sequence length="88" mass="9969">MTEDHEARQMASAARQQIQSHEERCAERWTEARDQLKTLNGRWWWLLTSIIAAGSTIAGGFFVLWQDLQQTLATIQVTLALLQRATGG</sequence>
<evidence type="ECO:0008006" key="4">
    <source>
        <dbReference type="Google" id="ProtNLM"/>
    </source>
</evidence>
<keyword evidence="1" id="KW-1133">Transmembrane helix</keyword>